<dbReference type="Proteomes" id="UP000052124">
    <property type="component" value="Unassembled WGS sequence"/>
</dbReference>
<protein>
    <recommendedName>
        <fullName evidence="2">Fumarylacetoacetase-like C-terminal domain-containing protein</fullName>
    </recommendedName>
</protein>
<name>A0A0R2XR40_9GAMM</name>
<dbReference type="InterPro" id="IPR011234">
    <property type="entry name" value="Fumarylacetoacetase-like_C"/>
</dbReference>
<dbReference type="EMBL" id="LIDH01000113">
    <property type="protein sequence ID" value="KRP38576.1"/>
    <property type="molecule type" value="Genomic_DNA"/>
</dbReference>
<dbReference type="GO" id="GO:0003824">
    <property type="term" value="F:catalytic activity"/>
    <property type="evidence" value="ECO:0007669"/>
    <property type="project" value="InterPro"/>
</dbReference>
<evidence type="ECO:0000256" key="1">
    <source>
        <dbReference type="ARBA" id="ARBA00022723"/>
    </source>
</evidence>
<organism evidence="3 4">
    <name type="scientific">OM182 bacterium BACL3 MAG-120531-bin86</name>
    <dbReference type="NCBI Taxonomy" id="1655628"/>
    <lineage>
        <taxon>Bacteria</taxon>
        <taxon>Pseudomonadati</taxon>
        <taxon>Pseudomonadota</taxon>
        <taxon>Gammaproteobacteria</taxon>
        <taxon>OMG group</taxon>
        <taxon>OM182 clade</taxon>
    </lineage>
</organism>
<evidence type="ECO:0000313" key="4">
    <source>
        <dbReference type="Proteomes" id="UP000052124"/>
    </source>
</evidence>
<evidence type="ECO:0000313" key="3">
    <source>
        <dbReference type="EMBL" id="KRP38576.1"/>
    </source>
</evidence>
<proteinExistence type="predicted"/>
<reference evidence="3 4" key="1">
    <citation type="submission" date="2015-10" db="EMBL/GenBank/DDBJ databases">
        <title>Metagenome-Assembled Genomes uncover a global brackish microbiome.</title>
        <authorList>
            <person name="Hugerth L.W."/>
            <person name="Larsson J."/>
            <person name="Alneberg J."/>
            <person name="Lindh M.V."/>
            <person name="Legrand C."/>
            <person name="Pinhassi J."/>
            <person name="Andersson A.F."/>
        </authorList>
    </citation>
    <scope>NUCLEOTIDE SEQUENCE [LARGE SCALE GENOMIC DNA]</scope>
    <source>
        <strain evidence="3">BACL3 MAG-120531-bin86</strain>
    </source>
</reference>
<sequence length="241" mass="26187">ACEGCNDDELAQRTKERRENRGVPYLFLKPTRGAVIGDGEDIIMPYGRDEIEYEVEMAIVFGRTGKYISADRAYDHVFGYMVAMDVSDRGGRPPGGYAMRSDWFVGKGHDTFAPHGPWIVPKEFYGDPMERLHQITVVDGVTVQEAKAGDMIHNIPELIEYASSLITVFPGDVMQSGTSGGTGAGRVERASGSGFLVDGEIISAQIEGIGTLTHRVVAEKSVPGDLSGSQLPPVSTYRDAR</sequence>
<dbReference type="Gene3D" id="3.90.850.10">
    <property type="entry name" value="Fumarylacetoacetase-like, C-terminal domain"/>
    <property type="match status" value="1"/>
</dbReference>
<dbReference type="PANTHER" id="PTHR11820">
    <property type="entry name" value="ACYLPYRUVASE"/>
    <property type="match status" value="1"/>
</dbReference>
<dbReference type="AlphaFoldDB" id="A0A0R2XR40"/>
<evidence type="ECO:0000259" key="2">
    <source>
        <dbReference type="Pfam" id="PF01557"/>
    </source>
</evidence>
<dbReference type="Pfam" id="PF01557">
    <property type="entry name" value="FAA_hydrolase"/>
    <property type="match status" value="1"/>
</dbReference>
<comment type="caution">
    <text evidence="3">The sequence shown here is derived from an EMBL/GenBank/DDBJ whole genome shotgun (WGS) entry which is preliminary data.</text>
</comment>
<accession>A0A0R2XR40</accession>
<dbReference type="GO" id="GO:0046872">
    <property type="term" value="F:metal ion binding"/>
    <property type="evidence" value="ECO:0007669"/>
    <property type="project" value="UniProtKB-KW"/>
</dbReference>
<feature type="domain" description="Fumarylacetoacetase-like C-terminal" evidence="2">
    <location>
        <begin position="2"/>
        <end position="217"/>
    </location>
</feature>
<gene>
    <name evidence="3" type="ORF">ABS26_07800</name>
</gene>
<keyword evidence="1" id="KW-0479">Metal-binding</keyword>
<feature type="non-terminal residue" evidence="3">
    <location>
        <position position="1"/>
    </location>
</feature>
<dbReference type="SUPFAM" id="SSF56529">
    <property type="entry name" value="FAH"/>
    <property type="match status" value="1"/>
</dbReference>
<dbReference type="InterPro" id="IPR036663">
    <property type="entry name" value="Fumarylacetoacetase_C_sf"/>
</dbReference>